<dbReference type="InterPro" id="IPR005119">
    <property type="entry name" value="LysR_subst-bd"/>
</dbReference>
<dbReference type="AlphaFoldDB" id="A0A3A1YQ05"/>
<dbReference type="GO" id="GO:0003700">
    <property type="term" value="F:DNA-binding transcription factor activity"/>
    <property type="evidence" value="ECO:0007669"/>
    <property type="project" value="InterPro"/>
</dbReference>
<dbReference type="InterPro" id="IPR058163">
    <property type="entry name" value="LysR-type_TF_proteobact-type"/>
</dbReference>
<dbReference type="Proteomes" id="UP000266206">
    <property type="component" value="Unassembled WGS sequence"/>
</dbReference>
<dbReference type="InterPro" id="IPR036390">
    <property type="entry name" value="WH_DNA-bd_sf"/>
</dbReference>
<dbReference type="Pfam" id="PF03466">
    <property type="entry name" value="LysR_substrate"/>
    <property type="match status" value="1"/>
</dbReference>
<dbReference type="CDD" id="cd08432">
    <property type="entry name" value="PBP2_GcdR_TrpI_HvrB_AmpR_like"/>
    <property type="match status" value="1"/>
</dbReference>
<dbReference type="Pfam" id="PF00126">
    <property type="entry name" value="HTH_1"/>
    <property type="match status" value="1"/>
</dbReference>
<dbReference type="SUPFAM" id="SSF53850">
    <property type="entry name" value="Periplasmic binding protein-like II"/>
    <property type="match status" value="1"/>
</dbReference>
<evidence type="ECO:0000256" key="2">
    <source>
        <dbReference type="ARBA" id="ARBA00023015"/>
    </source>
</evidence>
<dbReference type="PROSITE" id="PS50931">
    <property type="entry name" value="HTH_LYSR"/>
    <property type="match status" value="1"/>
</dbReference>
<dbReference type="Gene3D" id="3.40.190.10">
    <property type="entry name" value="Periplasmic binding protein-like II"/>
    <property type="match status" value="2"/>
</dbReference>
<dbReference type="PANTHER" id="PTHR30537:SF26">
    <property type="entry name" value="GLYCINE CLEAVAGE SYSTEM TRANSCRIPTIONAL ACTIVATOR"/>
    <property type="match status" value="1"/>
</dbReference>
<protein>
    <recommendedName>
        <fullName evidence="5">HTH lysR-type domain-containing protein</fullName>
    </recommendedName>
</protein>
<dbReference type="SUPFAM" id="SSF46785">
    <property type="entry name" value="Winged helix' DNA-binding domain"/>
    <property type="match status" value="1"/>
</dbReference>
<organism evidence="6 7">
    <name type="scientific">Neopusillimonas maritima</name>
    <dbReference type="NCBI Taxonomy" id="2026239"/>
    <lineage>
        <taxon>Bacteria</taxon>
        <taxon>Pseudomonadati</taxon>
        <taxon>Pseudomonadota</taxon>
        <taxon>Betaproteobacteria</taxon>
        <taxon>Burkholderiales</taxon>
        <taxon>Alcaligenaceae</taxon>
        <taxon>Neopusillimonas</taxon>
    </lineage>
</organism>
<proteinExistence type="inferred from homology"/>
<keyword evidence="4" id="KW-0804">Transcription</keyword>
<comment type="similarity">
    <text evidence="1">Belongs to the LysR transcriptional regulatory family.</text>
</comment>
<evidence type="ECO:0000256" key="1">
    <source>
        <dbReference type="ARBA" id="ARBA00009437"/>
    </source>
</evidence>
<evidence type="ECO:0000256" key="4">
    <source>
        <dbReference type="ARBA" id="ARBA00023163"/>
    </source>
</evidence>
<dbReference type="InterPro" id="IPR000847">
    <property type="entry name" value="LysR_HTH_N"/>
</dbReference>
<keyword evidence="2" id="KW-0805">Transcription regulation</keyword>
<dbReference type="Gene3D" id="1.10.10.10">
    <property type="entry name" value="Winged helix-like DNA-binding domain superfamily/Winged helix DNA-binding domain"/>
    <property type="match status" value="1"/>
</dbReference>
<keyword evidence="3" id="KW-0238">DNA-binding</keyword>
<feature type="domain" description="HTH lysR-type" evidence="5">
    <location>
        <begin position="10"/>
        <end position="67"/>
    </location>
</feature>
<dbReference type="PRINTS" id="PR00039">
    <property type="entry name" value="HTHLYSR"/>
</dbReference>
<dbReference type="GO" id="GO:0043565">
    <property type="term" value="F:sequence-specific DNA binding"/>
    <property type="evidence" value="ECO:0007669"/>
    <property type="project" value="TreeGrafter"/>
</dbReference>
<dbReference type="PANTHER" id="PTHR30537">
    <property type="entry name" value="HTH-TYPE TRANSCRIPTIONAL REGULATOR"/>
    <property type="match status" value="1"/>
</dbReference>
<evidence type="ECO:0000313" key="7">
    <source>
        <dbReference type="Proteomes" id="UP000266206"/>
    </source>
</evidence>
<accession>A0A3A1YQ05</accession>
<dbReference type="InterPro" id="IPR036388">
    <property type="entry name" value="WH-like_DNA-bd_sf"/>
</dbReference>
<reference evidence="6 7" key="1">
    <citation type="submission" date="2017-08" db="EMBL/GenBank/DDBJ databases">
        <title>Pusillimonas indicus sp. nov., a member of the family Alcaligenaceae isolated from surface seawater.</title>
        <authorList>
            <person name="Li J."/>
        </authorList>
    </citation>
    <scope>NUCLEOTIDE SEQUENCE [LARGE SCALE GENOMIC DNA]</scope>
    <source>
        <strain evidence="6 7">L52-1-41</strain>
    </source>
</reference>
<dbReference type="FunFam" id="1.10.10.10:FF:000038">
    <property type="entry name" value="Glycine cleavage system transcriptional activator"/>
    <property type="match status" value="1"/>
</dbReference>
<sequence>MSMLNLNALPPLKSLRAFEAAARHLNFRLAAEELHVTQGAVAQHIRGLEATLGVVLFQREPRRLVLTEKGRRYHLRVREAFEMIEQATADLVVKKSRVTLSVTPTFAAKWLLPRLPLFAAKYPTIDLRIQASEGLADFYVDGVDMAVRQMKVPASSKLQATLLLRHEAVVVCSPYVKRKIRVSADLWKQRLLVDSHNLWPQLAQKRGMPGVPTSTKTIQFNQTSLAIDAAVAGHGVALVARCFIESDIEQRRLVVVGRQVVNDDTDFYLVAPFSLSVGSDAGVVWSWLKEQAGV</sequence>
<evidence type="ECO:0000313" key="6">
    <source>
        <dbReference type="EMBL" id="RIY40373.1"/>
    </source>
</evidence>
<dbReference type="GO" id="GO:0006351">
    <property type="term" value="P:DNA-templated transcription"/>
    <property type="evidence" value="ECO:0007669"/>
    <property type="project" value="TreeGrafter"/>
</dbReference>
<evidence type="ECO:0000256" key="3">
    <source>
        <dbReference type="ARBA" id="ARBA00023125"/>
    </source>
</evidence>
<comment type="caution">
    <text evidence="6">The sequence shown here is derived from an EMBL/GenBank/DDBJ whole genome shotgun (WGS) entry which is preliminary data.</text>
</comment>
<evidence type="ECO:0000259" key="5">
    <source>
        <dbReference type="PROSITE" id="PS50931"/>
    </source>
</evidence>
<name>A0A3A1YQ05_9BURK</name>
<dbReference type="EMBL" id="NQYH01000009">
    <property type="protein sequence ID" value="RIY40373.1"/>
    <property type="molecule type" value="Genomic_DNA"/>
</dbReference>
<gene>
    <name evidence="6" type="ORF">CJP73_10940</name>
</gene>